<keyword evidence="3 6" id="KW-0812">Transmembrane</keyword>
<dbReference type="CDD" id="cd06173">
    <property type="entry name" value="MFS_MefA_like"/>
    <property type="match status" value="1"/>
</dbReference>
<feature type="transmembrane region" description="Helical" evidence="6">
    <location>
        <begin position="24"/>
        <end position="47"/>
    </location>
</feature>
<keyword evidence="2" id="KW-1003">Cell membrane</keyword>
<feature type="transmembrane region" description="Helical" evidence="6">
    <location>
        <begin position="357"/>
        <end position="378"/>
    </location>
</feature>
<dbReference type="RefSeq" id="WP_163994671.1">
    <property type="nucleotide sequence ID" value="NZ_WUEY01000043.1"/>
</dbReference>
<gene>
    <name evidence="7" type="ORF">GR212_35675</name>
</gene>
<evidence type="ECO:0000256" key="1">
    <source>
        <dbReference type="ARBA" id="ARBA00004651"/>
    </source>
</evidence>
<dbReference type="Gene3D" id="1.20.1250.20">
    <property type="entry name" value="MFS general substrate transporter like domains"/>
    <property type="match status" value="1"/>
</dbReference>
<dbReference type="EMBL" id="WUEY01000043">
    <property type="protein sequence ID" value="NEI74875.1"/>
    <property type="molecule type" value="Genomic_DNA"/>
</dbReference>
<keyword evidence="5 6" id="KW-0472">Membrane</keyword>
<dbReference type="Proteomes" id="UP000483035">
    <property type="component" value="Unassembled WGS sequence"/>
</dbReference>
<dbReference type="SUPFAM" id="SSF103473">
    <property type="entry name" value="MFS general substrate transporter"/>
    <property type="match status" value="1"/>
</dbReference>
<dbReference type="InterPro" id="IPR036259">
    <property type="entry name" value="MFS_trans_sf"/>
</dbReference>
<dbReference type="PANTHER" id="PTHR23513:SF6">
    <property type="entry name" value="MAJOR FACILITATOR SUPERFAMILY ASSOCIATED DOMAIN-CONTAINING PROTEIN"/>
    <property type="match status" value="1"/>
</dbReference>
<sequence>MQTNAPIAPVPIPEGQHLRAVRHFFLLSIFLAAAGRNAYYVGATWILAIDGKAAGSIALFLALGSVVEFTASTPAGHLVDRFDRRFLCMASDLARILILLATSTTLVLGDADYALYGSIILYAIADRVYLIASSAIVPSIALPENLMSFNSLAYIAMQMGNLLAAAVAGWFLCAGSQMLCFLFAAGTFAGSALIMTRLPIGNFHFTGDRQHRSEDPSLYSSDVDRPPKAPFLLLVSYVLIYAMGMLTSALISKFVQLELSGGAIDFGNLEAYWAAGAIVSMLLLGRFRQADGRIIPIILVLAGMVMAGFHFTRSLDLALVLMAVLGASYNLVRVLVDVEVQRRVSNAKLGRVKGSMHVMCMGFSLALYAILAIVGQTIQPSATFLIFGGGMIVCAGLGFALKAAQKRCSFRRRTSQ</sequence>
<evidence type="ECO:0000256" key="5">
    <source>
        <dbReference type="ARBA" id="ARBA00023136"/>
    </source>
</evidence>
<dbReference type="InterPro" id="IPR011701">
    <property type="entry name" value="MFS"/>
</dbReference>
<dbReference type="GO" id="GO:0005886">
    <property type="term" value="C:plasma membrane"/>
    <property type="evidence" value="ECO:0007669"/>
    <property type="project" value="UniProtKB-SubCell"/>
</dbReference>
<feature type="transmembrane region" description="Helical" evidence="6">
    <location>
        <begin position="178"/>
        <end position="200"/>
    </location>
</feature>
<name>A0A6L9UFV1_9HYPH</name>
<dbReference type="GO" id="GO:0022857">
    <property type="term" value="F:transmembrane transporter activity"/>
    <property type="evidence" value="ECO:0007669"/>
    <property type="project" value="InterPro"/>
</dbReference>
<feature type="transmembrane region" description="Helical" evidence="6">
    <location>
        <begin position="294"/>
        <end position="311"/>
    </location>
</feature>
<feature type="transmembrane region" description="Helical" evidence="6">
    <location>
        <begin position="231"/>
        <end position="251"/>
    </location>
</feature>
<keyword evidence="4 6" id="KW-1133">Transmembrane helix</keyword>
<feature type="transmembrane region" description="Helical" evidence="6">
    <location>
        <begin position="92"/>
        <end position="109"/>
    </location>
</feature>
<proteinExistence type="predicted"/>
<dbReference type="AlphaFoldDB" id="A0A6L9UFV1"/>
<dbReference type="PANTHER" id="PTHR23513">
    <property type="entry name" value="INTEGRAL MEMBRANE EFFLUX PROTEIN-RELATED"/>
    <property type="match status" value="1"/>
</dbReference>
<evidence type="ECO:0000313" key="7">
    <source>
        <dbReference type="EMBL" id="NEI74875.1"/>
    </source>
</evidence>
<organism evidence="7 8">
    <name type="scientific">Rhizobium lusitanum</name>
    <dbReference type="NCBI Taxonomy" id="293958"/>
    <lineage>
        <taxon>Bacteria</taxon>
        <taxon>Pseudomonadati</taxon>
        <taxon>Pseudomonadota</taxon>
        <taxon>Alphaproteobacteria</taxon>
        <taxon>Hyphomicrobiales</taxon>
        <taxon>Rhizobiaceae</taxon>
        <taxon>Rhizobium/Agrobacterium group</taxon>
        <taxon>Rhizobium</taxon>
    </lineage>
</organism>
<feature type="transmembrane region" description="Helical" evidence="6">
    <location>
        <begin position="152"/>
        <end position="172"/>
    </location>
</feature>
<feature type="transmembrane region" description="Helical" evidence="6">
    <location>
        <begin position="53"/>
        <end position="71"/>
    </location>
</feature>
<feature type="transmembrane region" description="Helical" evidence="6">
    <location>
        <begin position="317"/>
        <end position="336"/>
    </location>
</feature>
<evidence type="ECO:0000256" key="4">
    <source>
        <dbReference type="ARBA" id="ARBA00022989"/>
    </source>
</evidence>
<comment type="caution">
    <text evidence="7">The sequence shown here is derived from an EMBL/GenBank/DDBJ whole genome shotgun (WGS) entry which is preliminary data.</text>
</comment>
<accession>A0A6L9UFV1</accession>
<feature type="transmembrane region" description="Helical" evidence="6">
    <location>
        <begin position="384"/>
        <end position="404"/>
    </location>
</feature>
<protein>
    <submittedName>
        <fullName evidence="7">MFS transporter</fullName>
    </submittedName>
</protein>
<reference evidence="7 8" key="1">
    <citation type="submission" date="2019-12" db="EMBL/GenBank/DDBJ databases">
        <title>Rhizobium genotypes associated with high levels of biological nitrogen fixation by grain legumes in a temperate-maritime cropping system.</title>
        <authorList>
            <person name="Maluk M."/>
            <person name="Francesc Ferrando Molina F."/>
            <person name="Lopez Del Egido L."/>
            <person name="Lafos M."/>
            <person name="Langarica-Fuentes A."/>
            <person name="Gebre Yohannes G."/>
            <person name="Young M.W."/>
            <person name="Martin P."/>
            <person name="Gantlett R."/>
            <person name="Kenicer G."/>
            <person name="Hawes C."/>
            <person name="Begg G.S."/>
            <person name="Quilliam R.S."/>
            <person name="Squire G.R."/>
            <person name="Poole P.S."/>
            <person name="Young P.W."/>
            <person name="Iannetta P.M."/>
            <person name="James E.K."/>
        </authorList>
    </citation>
    <scope>NUCLEOTIDE SEQUENCE [LARGE SCALE GENOMIC DNA]</scope>
    <source>
        <strain evidence="7 8">JHI1118</strain>
    </source>
</reference>
<dbReference type="Pfam" id="PF07690">
    <property type="entry name" value="MFS_1"/>
    <property type="match status" value="1"/>
</dbReference>
<comment type="subcellular location">
    <subcellularLocation>
        <location evidence="1">Cell membrane</location>
        <topology evidence="1">Multi-pass membrane protein</topology>
    </subcellularLocation>
</comment>
<evidence type="ECO:0000256" key="3">
    <source>
        <dbReference type="ARBA" id="ARBA00022692"/>
    </source>
</evidence>
<evidence type="ECO:0000313" key="8">
    <source>
        <dbReference type="Proteomes" id="UP000483035"/>
    </source>
</evidence>
<evidence type="ECO:0000256" key="2">
    <source>
        <dbReference type="ARBA" id="ARBA00022475"/>
    </source>
</evidence>
<evidence type="ECO:0000256" key="6">
    <source>
        <dbReference type="SAM" id="Phobius"/>
    </source>
</evidence>